<keyword evidence="10" id="KW-0479">Metal-binding</keyword>
<keyword evidence="14" id="KW-1185">Reference proteome</keyword>
<dbReference type="GO" id="GO:0046872">
    <property type="term" value="F:metal ion binding"/>
    <property type="evidence" value="ECO:0007669"/>
    <property type="project" value="UniProtKB-KW"/>
</dbReference>
<keyword evidence="4" id="KW-0812">Transmembrane</keyword>
<evidence type="ECO:0000256" key="11">
    <source>
        <dbReference type="PIRSR" id="PIRSR605027-4"/>
    </source>
</evidence>
<reference evidence="13" key="1">
    <citation type="submission" date="2020-05" db="EMBL/GenBank/DDBJ databases">
        <title>Phylogenomic resolution of chytrid fungi.</title>
        <authorList>
            <person name="Stajich J.E."/>
            <person name="Amses K."/>
            <person name="Simmons R."/>
            <person name="Seto K."/>
            <person name="Myers J."/>
            <person name="Bonds A."/>
            <person name="Quandt C.A."/>
            <person name="Barry K."/>
            <person name="Liu P."/>
            <person name="Grigoriev I."/>
            <person name="Longcore J.E."/>
            <person name="James T.Y."/>
        </authorList>
    </citation>
    <scope>NUCLEOTIDE SEQUENCE</scope>
    <source>
        <strain evidence="13">JEL0513</strain>
    </source>
</reference>
<dbReference type="GO" id="GO:0000139">
    <property type="term" value="C:Golgi membrane"/>
    <property type="evidence" value="ECO:0007669"/>
    <property type="project" value="TreeGrafter"/>
</dbReference>
<evidence type="ECO:0000256" key="9">
    <source>
        <dbReference type="PIRSR" id="PIRSR605027-1"/>
    </source>
</evidence>
<dbReference type="Pfam" id="PF03360">
    <property type="entry name" value="Glyco_transf_43"/>
    <property type="match status" value="1"/>
</dbReference>
<evidence type="ECO:0000256" key="7">
    <source>
        <dbReference type="ARBA" id="ARBA00023136"/>
    </source>
</evidence>
<gene>
    <name evidence="13" type="ORF">HK100_007230</name>
</gene>
<evidence type="ECO:0000256" key="12">
    <source>
        <dbReference type="PIRSR" id="PIRSR605027-6"/>
    </source>
</evidence>
<evidence type="ECO:0000256" key="8">
    <source>
        <dbReference type="ARBA" id="ARBA00023180"/>
    </source>
</evidence>
<keyword evidence="8 12" id="KW-0325">Glycoprotein</keyword>
<feature type="site" description="Interaction with galactose moiety of substrate glycoprotein" evidence="11">
    <location>
        <position position="224"/>
    </location>
</feature>
<dbReference type="EMBL" id="JADGJH010000034">
    <property type="protein sequence ID" value="KAJ3141400.1"/>
    <property type="molecule type" value="Genomic_DNA"/>
</dbReference>
<dbReference type="AlphaFoldDB" id="A0AAD5TB12"/>
<dbReference type="SUPFAM" id="SSF53448">
    <property type="entry name" value="Nucleotide-diphospho-sugar transferases"/>
    <property type="match status" value="1"/>
</dbReference>
<feature type="binding site" evidence="10">
    <location>
        <position position="194"/>
    </location>
    <ligand>
        <name>Mn(2+)</name>
        <dbReference type="ChEBI" id="CHEBI:29035"/>
    </ligand>
</feature>
<evidence type="ECO:0000256" key="10">
    <source>
        <dbReference type="PIRSR" id="PIRSR605027-3"/>
    </source>
</evidence>
<keyword evidence="10" id="KW-0464">Manganese</keyword>
<comment type="subcellular location">
    <subcellularLocation>
        <location evidence="1">Membrane</location>
        <topology evidence="1">Single-pass type II membrane protein</topology>
    </subcellularLocation>
</comment>
<accession>A0AAD5TB12</accession>
<proteinExistence type="inferred from homology"/>
<comment type="similarity">
    <text evidence="2">Belongs to the glycosyltransferase 43 family.</text>
</comment>
<evidence type="ECO:0000313" key="14">
    <source>
        <dbReference type="Proteomes" id="UP001211907"/>
    </source>
</evidence>
<dbReference type="GO" id="GO:0005975">
    <property type="term" value="P:carbohydrate metabolic process"/>
    <property type="evidence" value="ECO:0007669"/>
    <property type="project" value="TreeGrafter"/>
</dbReference>
<evidence type="ECO:0000313" key="13">
    <source>
        <dbReference type="EMBL" id="KAJ3141400.1"/>
    </source>
</evidence>
<comment type="caution">
    <text evidence="13">The sequence shown here is derived from an EMBL/GenBank/DDBJ whole genome shotgun (WGS) entry which is preliminary data.</text>
</comment>
<feature type="active site" description="Proton donor/acceptor" evidence="9">
    <location>
        <position position="279"/>
    </location>
</feature>
<dbReference type="GO" id="GO:0050650">
    <property type="term" value="P:chondroitin sulfate proteoglycan biosynthetic process"/>
    <property type="evidence" value="ECO:0007669"/>
    <property type="project" value="TreeGrafter"/>
</dbReference>
<dbReference type="Gene3D" id="3.90.550.10">
    <property type="entry name" value="Spore Coat Polysaccharide Biosynthesis Protein SpsA, Chain A"/>
    <property type="match status" value="1"/>
</dbReference>
<dbReference type="Proteomes" id="UP001211907">
    <property type="component" value="Unassembled WGS sequence"/>
</dbReference>
<dbReference type="InterPro" id="IPR005027">
    <property type="entry name" value="Glyco_trans_43"/>
</dbReference>
<keyword evidence="3" id="KW-0808">Transferase</keyword>
<evidence type="ECO:0000256" key="4">
    <source>
        <dbReference type="ARBA" id="ARBA00022692"/>
    </source>
</evidence>
<protein>
    <recommendedName>
        <fullName evidence="15">Galactosylgalactosylxylosylprotein 3-beta-glucuronosyltransferase</fullName>
    </recommendedName>
</protein>
<evidence type="ECO:0000256" key="2">
    <source>
        <dbReference type="ARBA" id="ARBA00007706"/>
    </source>
</evidence>
<evidence type="ECO:0000256" key="5">
    <source>
        <dbReference type="ARBA" id="ARBA00022968"/>
    </source>
</evidence>
<dbReference type="GO" id="GO:0015018">
    <property type="term" value="F:galactosylgalactosylxylosylprotein 3-beta-glucuronosyltransferase activity"/>
    <property type="evidence" value="ECO:0007669"/>
    <property type="project" value="InterPro"/>
</dbReference>
<comment type="cofactor">
    <cofactor evidence="10">
        <name>Mn(2+)</name>
        <dbReference type="ChEBI" id="CHEBI:29035"/>
    </cofactor>
</comment>
<organism evidence="13 14">
    <name type="scientific">Physocladia obscura</name>
    <dbReference type="NCBI Taxonomy" id="109957"/>
    <lineage>
        <taxon>Eukaryota</taxon>
        <taxon>Fungi</taxon>
        <taxon>Fungi incertae sedis</taxon>
        <taxon>Chytridiomycota</taxon>
        <taxon>Chytridiomycota incertae sedis</taxon>
        <taxon>Chytridiomycetes</taxon>
        <taxon>Chytridiales</taxon>
        <taxon>Chytriomycetaceae</taxon>
        <taxon>Physocladia</taxon>
    </lineage>
</organism>
<dbReference type="PANTHER" id="PTHR10896">
    <property type="entry name" value="GALACTOSYLGALACTOSYLXYLOSYLPROTEIN 3-BETA-GLUCURONOSYLTRANSFERASE BETA-1,3-GLUCURONYLTRANSFERASE"/>
    <property type="match status" value="1"/>
</dbReference>
<keyword evidence="7" id="KW-0472">Membrane</keyword>
<keyword evidence="6" id="KW-1133">Transmembrane helix</keyword>
<evidence type="ECO:0000256" key="1">
    <source>
        <dbReference type="ARBA" id="ARBA00004606"/>
    </source>
</evidence>
<dbReference type="PANTHER" id="PTHR10896:SF65">
    <property type="entry name" value="GALACTOSYLGALACTOSYLXYLOSYLPROTEIN 3-BETA-GLUCURONOSYLTRANSFERASE 3"/>
    <property type="match status" value="1"/>
</dbReference>
<dbReference type="InterPro" id="IPR029044">
    <property type="entry name" value="Nucleotide-diphossugar_trans"/>
</dbReference>
<evidence type="ECO:0008006" key="15">
    <source>
        <dbReference type="Google" id="ProtNLM"/>
    </source>
</evidence>
<evidence type="ECO:0000256" key="3">
    <source>
        <dbReference type="ARBA" id="ARBA00022679"/>
    </source>
</evidence>
<keyword evidence="5" id="KW-0735">Signal-anchor</keyword>
<feature type="glycosylation site" description="N-linked (GlcNAc...) asparagine" evidence="12">
    <location>
        <position position="299"/>
    </location>
</feature>
<sequence>MILTTTRRQALTALGLVTVFIICLQLLAHVAPSSSRRTWANLDEIEVDEDPTRIYRTSKVFSESFEHALDDIPPHQDPLPSSPNSNRINSSKNSKPWIFFVTPTYKRKDQLVDMTRLSQTLSHDKRIYWIVVEDREMPSMRIRWILERSGLPFAHITTLTPEGVHARGVEQRNSALQIIERRKLNGIVYFGDDDNAYDIRMFRELRKTTGVAVFGVGFAVGHYERCVVDEETGKVARFATNWVGGRMYAIDMAGFATHSSLIIEKQPRFRNDWGVGQLETRFIGQLVGNLTDLQPLMENCTRIYVWHVKTQGGRQDEVKNDKEWKRLSSLV</sequence>
<name>A0AAD5TB12_9FUNG</name>
<evidence type="ECO:0000256" key="6">
    <source>
        <dbReference type="ARBA" id="ARBA00022989"/>
    </source>
</evidence>